<name>A0A835YYR1_9STRA</name>
<dbReference type="AlphaFoldDB" id="A0A835YYR1"/>
<evidence type="ECO:0000256" key="1">
    <source>
        <dbReference type="ARBA" id="ARBA00001961"/>
    </source>
</evidence>
<dbReference type="InterPro" id="IPR006620">
    <property type="entry name" value="Pro_4_hyd_alph"/>
</dbReference>
<keyword evidence="4" id="KW-0560">Oxidoreductase</keyword>
<gene>
    <name evidence="9" type="ORF">JKP88DRAFT_261085</name>
</gene>
<evidence type="ECO:0000313" key="10">
    <source>
        <dbReference type="Proteomes" id="UP000664859"/>
    </source>
</evidence>
<organism evidence="9 10">
    <name type="scientific">Tribonema minus</name>
    <dbReference type="NCBI Taxonomy" id="303371"/>
    <lineage>
        <taxon>Eukaryota</taxon>
        <taxon>Sar</taxon>
        <taxon>Stramenopiles</taxon>
        <taxon>Ochrophyta</taxon>
        <taxon>PX clade</taxon>
        <taxon>Xanthophyceae</taxon>
        <taxon>Tribonematales</taxon>
        <taxon>Tribonemataceae</taxon>
        <taxon>Tribonema</taxon>
    </lineage>
</organism>
<feature type="compositionally biased region" description="Basic and acidic residues" evidence="6">
    <location>
        <begin position="485"/>
        <end position="505"/>
    </location>
</feature>
<evidence type="ECO:0000256" key="6">
    <source>
        <dbReference type="SAM" id="MobiDB-lite"/>
    </source>
</evidence>
<dbReference type="GO" id="GO:0031418">
    <property type="term" value="F:L-ascorbic acid binding"/>
    <property type="evidence" value="ECO:0007669"/>
    <property type="project" value="InterPro"/>
</dbReference>
<dbReference type="GO" id="GO:0004656">
    <property type="term" value="F:procollagen-proline 4-dioxygenase activity"/>
    <property type="evidence" value="ECO:0007669"/>
    <property type="project" value="TreeGrafter"/>
</dbReference>
<feature type="compositionally biased region" description="Acidic residues" evidence="6">
    <location>
        <begin position="515"/>
        <end position="551"/>
    </location>
</feature>
<evidence type="ECO:0000256" key="4">
    <source>
        <dbReference type="ARBA" id="ARBA00023002"/>
    </source>
</evidence>
<dbReference type="InterPro" id="IPR044862">
    <property type="entry name" value="Pro_4_hyd_alph_FE2OG_OXY"/>
</dbReference>
<protein>
    <recommendedName>
        <fullName evidence="8">Fe2OG dioxygenase domain-containing protein</fullName>
    </recommendedName>
</protein>
<keyword evidence="7" id="KW-0732">Signal</keyword>
<reference evidence="9" key="1">
    <citation type="submission" date="2021-02" db="EMBL/GenBank/DDBJ databases">
        <title>First Annotated Genome of the Yellow-green Alga Tribonema minus.</title>
        <authorList>
            <person name="Mahan K.M."/>
        </authorList>
    </citation>
    <scope>NUCLEOTIDE SEQUENCE</scope>
    <source>
        <strain evidence="9">UTEX B ZZ1240</strain>
    </source>
</reference>
<accession>A0A835YYR1</accession>
<dbReference type="EMBL" id="JAFCMP010000223">
    <property type="protein sequence ID" value="KAG5183254.1"/>
    <property type="molecule type" value="Genomic_DNA"/>
</dbReference>
<sequence>MRGLAAVCSCAVFLARRSSAAEHRSPNAVSLQFNNEADVPVTLNWLNTFKGNKLIPQRDVPIQPKHGLGVDSFKGHSFVAVSTEVNMTHYDPINDRSPSAVHFTMSPWDDTVTITSNPYDGSLELHQTNSFKKVGASMEAAAEACKRKHKRKNAEALLDKELLDCMSNMLATEVAPKASHRCRKLKFIGYFEEDHELAKQRKMMDIVGDRLRNYTCVDPQMKTTEKALRTITWDGRKASVFLEEPDSKIILVDNFASEAECDALIAAGTRTLTTHIFLEEPDSSIMLIENFVSDKECDALIAAGERTLEVATVNGATGADLSISRRAKAGVASPKLSLAEGEDPITDLYRRGYRFANDQTGYDMPLDGQEKFSVIKYDATDEYIPHCDGDCTGAPYKPGGRIATMVVYCGAAEFGGGTTFSNVDVFINGKRGQAAFFAYYDKERNVTDSGRTRHSGCPIISGTKWIATLWMRNGVSKAKSYMHFDPEGRPVTDEWHKPPSRKTAEGGDASPASSADDDDDEEYTDEEYYEEDEDEDGESPWPADDPEEQEL</sequence>
<dbReference type="Gene3D" id="2.60.120.620">
    <property type="entry name" value="q2cbj1_9rhob like domain"/>
    <property type="match status" value="1"/>
</dbReference>
<feature type="region of interest" description="Disordered" evidence="6">
    <location>
        <begin position="485"/>
        <end position="551"/>
    </location>
</feature>
<dbReference type="Pfam" id="PF13640">
    <property type="entry name" value="2OG-FeII_Oxy_3"/>
    <property type="match status" value="1"/>
</dbReference>
<evidence type="ECO:0000256" key="7">
    <source>
        <dbReference type="SAM" id="SignalP"/>
    </source>
</evidence>
<comment type="cofactor">
    <cofactor evidence="1">
        <name>L-ascorbate</name>
        <dbReference type="ChEBI" id="CHEBI:38290"/>
    </cofactor>
</comment>
<dbReference type="PANTHER" id="PTHR10869:SF226">
    <property type="entry name" value="PROLYL 4-HYDROXYLASE ALPHA SUBUNIT DOMAIN-CONTAINING PROTEIN"/>
    <property type="match status" value="1"/>
</dbReference>
<dbReference type="OrthoDB" id="420380at2759"/>
<dbReference type="Proteomes" id="UP000664859">
    <property type="component" value="Unassembled WGS sequence"/>
</dbReference>
<proteinExistence type="predicted"/>
<evidence type="ECO:0000313" key="9">
    <source>
        <dbReference type="EMBL" id="KAG5183254.1"/>
    </source>
</evidence>
<evidence type="ECO:0000256" key="5">
    <source>
        <dbReference type="ARBA" id="ARBA00023004"/>
    </source>
</evidence>
<keyword evidence="3" id="KW-0223">Dioxygenase</keyword>
<dbReference type="SMART" id="SM00702">
    <property type="entry name" value="P4Hc"/>
    <property type="match status" value="1"/>
</dbReference>
<dbReference type="GO" id="GO:0005506">
    <property type="term" value="F:iron ion binding"/>
    <property type="evidence" value="ECO:0007669"/>
    <property type="project" value="InterPro"/>
</dbReference>
<feature type="domain" description="Fe2OG dioxygenase" evidence="8">
    <location>
        <begin position="361"/>
        <end position="473"/>
    </location>
</feature>
<keyword evidence="2" id="KW-0479">Metal-binding</keyword>
<keyword evidence="5" id="KW-0408">Iron</keyword>
<evidence type="ECO:0000259" key="8">
    <source>
        <dbReference type="PROSITE" id="PS51471"/>
    </source>
</evidence>
<keyword evidence="10" id="KW-1185">Reference proteome</keyword>
<dbReference type="PROSITE" id="PS51471">
    <property type="entry name" value="FE2OG_OXY"/>
    <property type="match status" value="1"/>
</dbReference>
<feature type="chain" id="PRO_5032507476" description="Fe2OG dioxygenase domain-containing protein" evidence="7">
    <location>
        <begin position="21"/>
        <end position="551"/>
    </location>
</feature>
<evidence type="ECO:0000256" key="3">
    <source>
        <dbReference type="ARBA" id="ARBA00022964"/>
    </source>
</evidence>
<dbReference type="InterPro" id="IPR045054">
    <property type="entry name" value="P4HA-like"/>
</dbReference>
<evidence type="ECO:0000256" key="2">
    <source>
        <dbReference type="ARBA" id="ARBA00022723"/>
    </source>
</evidence>
<dbReference type="GO" id="GO:0005783">
    <property type="term" value="C:endoplasmic reticulum"/>
    <property type="evidence" value="ECO:0007669"/>
    <property type="project" value="TreeGrafter"/>
</dbReference>
<feature type="signal peptide" evidence="7">
    <location>
        <begin position="1"/>
        <end position="20"/>
    </location>
</feature>
<dbReference type="PANTHER" id="PTHR10869">
    <property type="entry name" value="PROLYL 4-HYDROXYLASE ALPHA SUBUNIT"/>
    <property type="match status" value="1"/>
</dbReference>
<comment type="caution">
    <text evidence="9">The sequence shown here is derived from an EMBL/GenBank/DDBJ whole genome shotgun (WGS) entry which is preliminary data.</text>
</comment>
<dbReference type="InterPro" id="IPR005123">
    <property type="entry name" value="Oxoglu/Fe-dep_dioxygenase_dom"/>
</dbReference>